<dbReference type="Pfam" id="PF07715">
    <property type="entry name" value="Plug"/>
    <property type="match status" value="1"/>
</dbReference>
<dbReference type="EMBL" id="AM406670">
    <property type="protein sequence ID" value="CAL95017.1"/>
    <property type="molecule type" value="Genomic_DNA"/>
</dbReference>
<evidence type="ECO:0000256" key="13">
    <source>
        <dbReference type="SAM" id="SignalP"/>
    </source>
</evidence>
<feature type="domain" description="TonB-dependent receptor-like beta-barrel" evidence="14">
    <location>
        <begin position="355"/>
        <end position="704"/>
    </location>
</feature>
<feature type="chain" id="PRO_5002636125" evidence="13">
    <location>
        <begin position="18"/>
        <end position="738"/>
    </location>
</feature>
<feature type="domain" description="TonB-dependent receptor plug" evidence="15">
    <location>
        <begin position="51"/>
        <end position="158"/>
    </location>
</feature>
<evidence type="ECO:0000256" key="4">
    <source>
        <dbReference type="ARBA" id="ARBA00022452"/>
    </source>
</evidence>
<evidence type="ECO:0000256" key="8">
    <source>
        <dbReference type="ARBA" id="ARBA00023136"/>
    </source>
</evidence>
<dbReference type="AlphaFoldDB" id="A1K862"/>
<evidence type="ECO:0000256" key="11">
    <source>
        <dbReference type="PROSITE-ProRule" id="PRU01360"/>
    </source>
</evidence>
<proteinExistence type="inferred from homology"/>
<keyword evidence="9 16" id="KW-0675">Receptor</keyword>
<evidence type="ECO:0000256" key="9">
    <source>
        <dbReference type="ARBA" id="ARBA00023170"/>
    </source>
</evidence>
<keyword evidence="8 11" id="KW-0472">Membrane</keyword>
<dbReference type="PANTHER" id="PTHR30069:SF29">
    <property type="entry name" value="HEMOGLOBIN AND HEMOGLOBIN-HAPTOGLOBIN-BINDING PROTEIN 1-RELATED"/>
    <property type="match status" value="1"/>
</dbReference>
<accession>A1K862</accession>
<dbReference type="CDD" id="cd01347">
    <property type="entry name" value="ligand_gated_channel"/>
    <property type="match status" value="1"/>
</dbReference>
<evidence type="ECO:0000256" key="7">
    <source>
        <dbReference type="ARBA" id="ARBA00023077"/>
    </source>
</evidence>
<keyword evidence="6 13" id="KW-0732">Signal</keyword>
<dbReference type="Gene3D" id="2.40.170.20">
    <property type="entry name" value="TonB-dependent receptor, beta-barrel domain"/>
    <property type="match status" value="1"/>
</dbReference>
<keyword evidence="3 11" id="KW-0813">Transport</keyword>
<evidence type="ECO:0000256" key="6">
    <source>
        <dbReference type="ARBA" id="ARBA00022729"/>
    </source>
</evidence>
<dbReference type="HOGENOM" id="CLU_342816_0_0_4"/>
<comment type="similarity">
    <text evidence="2 11 12">Belongs to the TonB-dependent receptor family.</text>
</comment>
<dbReference type="RefSeq" id="WP_011766131.1">
    <property type="nucleotide sequence ID" value="NC_008702.1"/>
</dbReference>
<keyword evidence="17" id="KW-1185">Reference proteome</keyword>
<dbReference type="InterPro" id="IPR012910">
    <property type="entry name" value="Plug_dom"/>
</dbReference>
<protein>
    <submittedName>
        <fullName evidence="16">TonB-dependent receptor protein</fullName>
    </submittedName>
</protein>
<dbReference type="Gene3D" id="2.170.130.10">
    <property type="entry name" value="TonB-dependent receptor, plug domain"/>
    <property type="match status" value="1"/>
</dbReference>
<dbReference type="Proteomes" id="UP000002588">
    <property type="component" value="Chromosome"/>
</dbReference>
<organism evidence="16 17">
    <name type="scientific">Azoarcus sp. (strain BH72)</name>
    <dbReference type="NCBI Taxonomy" id="418699"/>
    <lineage>
        <taxon>Bacteria</taxon>
        <taxon>Pseudomonadati</taxon>
        <taxon>Pseudomonadota</taxon>
        <taxon>Betaproteobacteria</taxon>
        <taxon>Rhodocyclales</taxon>
        <taxon>Zoogloeaceae</taxon>
        <taxon>Azoarcus</taxon>
    </lineage>
</organism>
<keyword evidence="10 11" id="KW-0998">Cell outer membrane</keyword>
<dbReference type="PANTHER" id="PTHR30069">
    <property type="entry name" value="TONB-DEPENDENT OUTER MEMBRANE RECEPTOR"/>
    <property type="match status" value="1"/>
</dbReference>
<keyword evidence="7 12" id="KW-0798">TonB box</keyword>
<dbReference type="STRING" id="62928.azo2400"/>
<feature type="signal peptide" evidence="13">
    <location>
        <begin position="1"/>
        <end position="17"/>
    </location>
</feature>
<gene>
    <name evidence="16" type="ordered locus">azo2400</name>
</gene>
<dbReference type="GO" id="GO:0044718">
    <property type="term" value="P:siderophore transmembrane transport"/>
    <property type="evidence" value="ECO:0007669"/>
    <property type="project" value="TreeGrafter"/>
</dbReference>
<dbReference type="InterPro" id="IPR000531">
    <property type="entry name" value="Beta-barrel_TonB"/>
</dbReference>
<dbReference type="eggNOG" id="COG4771">
    <property type="taxonomic scope" value="Bacteria"/>
</dbReference>
<evidence type="ECO:0000256" key="10">
    <source>
        <dbReference type="ARBA" id="ARBA00023237"/>
    </source>
</evidence>
<name>A1K862_AZOSB</name>
<dbReference type="GO" id="GO:0015344">
    <property type="term" value="F:siderophore uptake transmembrane transporter activity"/>
    <property type="evidence" value="ECO:0007669"/>
    <property type="project" value="TreeGrafter"/>
</dbReference>
<evidence type="ECO:0000259" key="14">
    <source>
        <dbReference type="Pfam" id="PF00593"/>
    </source>
</evidence>
<keyword evidence="4 11" id="KW-1134">Transmembrane beta strand</keyword>
<dbReference type="KEGG" id="azo:azo2400"/>
<comment type="subcellular location">
    <subcellularLocation>
        <location evidence="1 11">Cell outer membrane</location>
        <topology evidence="1 11">Multi-pass membrane protein</topology>
    </subcellularLocation>
</comment>
<evidence type="ECO:0000256" key="1">
    <source>
        <dbReference type="ARBA" id="ARBA00004571"/>
    </source>
</evidence>
<dbReference type="PROSITE" id="PS52016">
    <property type="entry name" value="TONB_DEPENDENT_REC_3"/>
    <property type="match status" value="1"/>
</dbReference>
<dbReference type="InterPro" id="IPR037066">
    <property type="entry name" value="Plug_dom_sf"/>
</dbReference>
<keyword evidence="5 11" id="KW-0812">Transmembrane</keyword>
<dbReference type="InterPro" id="IPR036942">
    <property type="entry name" value="Beta-barrel_TonB_sf"/>
</dbReference>
<evidence type="ECO:0000256" key="3">
    <source>
        <dbReference type="ARBA" id="ARBA00022448"/>
    </source>
</evidence>
<dbReference type="SUPFAM" id="SSF56935">
    <property type="entry name" value="Porins"/>
    <property type="match status" value="1"/>
</dbReference>
<reference evidence="16 17" key="1">
    <citation type="journal article" date="2006" name="Nat. Biotechnol.">
        <title>Complete genome of the mutualistic, N2-fixing grass endophyte Azoarcus sp. strain BH72.</title>
        <authorList>
            <person name="Krause A."/>
            <person name="Ramakumar A."/>
            <person name="Bartels D."/>
            <person name="Battistoni F."/>
            <person name="Bekel T."/>
            <person name="Boch J."/>
            <person name="Boehm M."/>
            <person name="Friedrich F."/>
            <person name="Hurek T."/>
            <person name="Krause L."/>
            <person name="Linke B."/>
            <person name="McHardy A.C."/>
            <person name="Sarkar A."/>
            <person name="Schneiker S."/>
            <person name="Syed A.A."/>
            <person name="Thauer R."/>
            <person name="Vorhoelter F.-J."/>
            <person name="Weidner S."/>
            <person name="Puehler A."/>
            <person name="Reinhold-Hurek B."/>
            <person name="Kaiser O."/>
            <person name="Goesmann A."/>
        </authorList>
    </citation>
    <scope>NUCLEOTIDE SEQUENCE [LARGE SCALE GENOMIC DNA]</scope>
    <source>
        <strain evidence="16 17">BH72</strain>
    </source>
</reference>
<dbReference type="InterPro" id="IPR039426">
    <property type="entry name" value="TonB-dep_rcpt-like"/>
</dbReference>
<dbReference type="Pfam" id="PF00593">
    <property type="entry name" value="TonB_dep_Rec_b-barrel"/>
    <property type="match status" value="1"/>
</dbReference>
<sequence length="738" mass="82806">MAGWLALACLAPLNARAAVAESDFDKLMALSLTELIETPIITASRQSETRDQTPSHIIVVTREQIRERRYKNLADLLEDMPGVDFQRGTKSSQYNQFAVQGSLGPHRLVVMLDGVRIGHPSGGNMPIAENLALYHAKQVEFLYGPAAALYGADAVSGVINIITDRGSRGAGSWVEVGAGDFDTQETSFMAGYSGERMAFTVGGHRQRSDRAPLDRYYPNDFRKVDADPDSQRVVPAAEREGYVGDISSNSLFARLDLGDDLTFGFYRNVFRSLTSTGDPPATALYLRDSQWTTTSETTYGKYRYTLGADFSGEVVVDYSRMQVDPHSKYNNSFSNFSDGYSYVLGERIGIEHNINWRFDDTHRVQAGLGYQKHYAIETASLPAPYDTDRGKSEQGYVYPNTTIPMQIYDAAFENVSMYAQLQSEWDEAFSTMVGLRMDRHSDYGQTVNPRLGAVWRLNPQHVLKFLYGEAFRAPSPEESLSAFGIFDGSMSNGLYVGRGFRVPNFNLDPEEARTTSLTWDWRPQANLNFVANLYHSRIENLIVTRPSTQVDAIPGAVLINPETKGNAGVQRHYGVDLMAQWRFKIDEAWSGDLWGSASWIRGRIDEGDGVEWEISHVAERKLKLGTTLRYRDRLSLTTQVLAMGDTTNGRRRAPAPSLQLAQTCDADGAPERCRTDGYTVVNFHAGWHKLFDGRATLWLDIYNLFDTRYYAAHGSGSRTFWDMPQQPRTSMISLEYRF</sequence>
<evidence type="ECO:0000256" key="12">
    <source>
        <dbReference type="RuleBase" id="RU003357"/>
    </source>
</evidence>
<evidence type="ECO:0000313" key="16">
    <source>
        <dbReference type="EMBL" id="CAL95017.1"/>
    </source>
</evidence>
<evidence type="ECO:0000259" key="15">
    <source>
        <dbReference type="Pfam" id="PF07715"/>
    </source>
</evidence>
<evidence type="ECO:0000256" key="5">
    <source>
        <dbReference type="ARBA" id="ARBA00022692"/>
    </source>
</evidence>
<dbReference type="GO" id="GO:0009279">
    <property type="term" value="C:cell outer membrane"/>
    <property type="evidence" value="ECO:0007669"/>
    <property type="project" value="UniProtKB-SubCell"/>
</dbReference>
<evidence type="ECO:0000256" key="2">
    <source>
        <dbReference type="ARBA" id="ARBA00009810"/>
    </source>
</evidence>
<evidence type="ECO:0000313" key="17">
    <source>
        <dbReference type="Proteomes" id="UP000002588"/>
    </source>
</evidence>